<dbReference type="GO" id="GO:0003905">
    <property type="term" value="F:alkylbase DNA N-glycosylase activity"/>
    <property type="evidence" value="ECO:0007669"/>
    <property type="project" value="InterPro"/>
</dbReference>
<dbReference type="SMR" id="H1XTI9"/>
<dbReference type="PANTHER" id="PTHR10429">
    <property type="entry name" value="DNA-3-METHYLADENINE GLYCOSYLASE"/>
    <property type="match status" value="1"/>
</dbReference>
<dbReference type="EMBL" id="CP018099">
    <property type="protein sequence ID" value="APF17349.1"/>
    <property type="molecule type" value="Genomic_DNA"/>
</dbReference>
<dbReference type="HOGENOM" id="CLU_060471_2_1_0"/>
<keyword evidence="4 5" id="KW-0234">DNA repair</keyword>
<evidence type="ECO:0000256" key="2">
    <source>
        <dbReference type="ARBA" id="ARBA00022763"/>
    </source>
</evidence>
<dbReference type="eggNOG" id="COG2094">
    <property type="taxonomic scope" value="Bacteria"/>
</dbReference>
<dbReference type="InterPro" id="IPR036995">
    <property type="entry name" value="MPG_sf"/>
</dbReference>
<evidence type="ECO:0000256" key="3">
    <source>
        <dbReference type="ARBA" id="ARBA00022801"/>
    </source>
</evidence>
<dbReference type="KEGG" id="caby:Cabys_598"/>
<comment type="similarity">
    <text evidence="1 5">Belongs to the DNA glycosylase MPG family.</text>
</comment>
<sequence>MLLTKLLRSPSKSKKLTQDFYLRGDVAQIARMLLGKVLVSEIEGIRTAGIIVETEAYSGKNDRASHAYKNRRTERTRVMYEEDGRAYVYLIYGMYHLLNVVTNRAGKPDAVLIRAIEPLEGVEHMMARRKQKRVIPDLTNGPGKLTRALGITLAHYGVYLSGDLLWIEDRGIALPPHFITAGPRIGIHYAGEDAARPWRFWVKDNPFVSK</sequence>
<dbReference type="OrthoDB" id="9794313at2"/>
<dbReference type="InterPro" id="IPR011034">
    <property type="entry name" value="Formyl_transferase-like_C_sf"/>
</dbReference>
<reference evidence="7 8" key="1">
    <citation type="submission" date="2011-09" db="EMBL/GenBank/DDBJ databases">
        <title>The permanent draft genome of Caldithrix abyssi DSM 13497.</title>
        <authorList>
            <consortium name="US DOE Joint Genome Institute (JGI-PGF)"/>
            <person name="Lucas S."/>
            <person name="Han J."/>
            <person name="Lapidus A."/>
            <person name="Bruce D."/>
            <person name="Goodwin L."/>
            <person name="Pitluck S."/>
            <person name="Peters L."/>
            <person name="Kyrpides N."/>
            <person name="Mavromatis K."/>
            <person name="Ivanova N."/>
            <person name="Mikhailova N."/>
            <person name="Chertkov O."/>
            <person name="Detter J.C."/>
            <person name="Tapia R."/>
            <person name="Han C."/>
            <person name="Land M."/>
            <person name="Hauser L."/>
            <person name="Markowitz V."/>
            <person name="Cheng J.-F."/>
            <person name="Hugenholtz P."/>
            <person name="Woyke T."/>
            <person name="Wu D."/>
            <person name="Spring S."/>
            <person name="Brambilla E."/>
            <person name="Klenk H.-P."/>
            <person name="Eisen J.A."/>
        </authorList>
    </citation>
    <scope>NUCLEOTIDE SEQUENCE [LARGE SCALE GENOMIC DNA]</scope>
    <source>
        <strain evidence="7 8">DSM 13497</strain>
    </source>
</reference>
<dbReference type="CDD" id="cd00540">
    <property type="entry name" value="AAG"/>
    <property type="match status" value="1"/>
</dbReference>
<dbReference type="Proteomes" id="UP000004671">
    <property type="component" value="Chromosome"/>
</dbReference>
<gene>
    <name evidence="6" type="ORF">Cabys_598</name>
    <name evidence="7" type="ORF">Calab_1849</name>
</gene>
<dbReference type="Pfam" id="PF02245">
    <property type="entry name" value="Pur_DNA_glyco"/>
    <property type="match status" value="1"/>
</dbReference>
<dbReference type="NCBIfam" id="NF002003">
    <property type="entry name" value="PRK00802.1-3"/>
    <property type="match status" value="1"/>
</dbReference>
<evidence type="ECO:0000313" key="8">
    <source>
        <dbReference type="Proteomes" id="UP000004671"/>
    </source>
</evidence>
<dbReference type="Gene3D" id="3.10.300.10">
    <property type="entry name" value="Methylpurine-DNA glycosylase (MPG)"/>
    <property type="match status" value="1"/>
</dbReference>
<dbReference type="SUPFAM" id="SSF50486">
    <property type="entry name" value="FMT C-terminal domain-like"/>
    <property type="match status" value="1"/>
</dbReference>
<dbReference type="STRING" id="880073.Cabys_598"/>
<dbReference type="HAMAP" id="MF_00527">
    <property type="entry name" value="3MGH"/>
    <property type="match status" value="1"/>
</dbReference>
<dbReference type="GO" id="GO:0003677">
    <property type="term" value="F:DNA binding"/>
    <property type="evidence" value="ECO:0007669"/>
    <property type="project" value="InterPro"/>
</dbReference>
<evidence type="ECO:0000256" key="1">
    <source>
        <dbReference type="ARBA" id="ARBA00009232"/>
    </source>
</evidence>
<keyword evidence="3 5" id="KW-0378">Hydrolase</keyword>
<proteinExistence type="inferred from homology"/>
<dbReference type="Proteomes" id="UP000183868">
    <property type="component" value="Chromosome"/>
</dbReference>
<dbReference type="FunFam" id="3.10.300.10:FF:000001">
    <property type="entry name" value="Putative 3-methyladenine DNA glycosylase"/>
    <property type="match status" value="1"/>
</dbReference>
<keyword evidence="8" id="KW-1185">Reference proteome</keyword>
<organism evidence="7 8">
    <name type="scientific">Caldithrix abyssi DSM 13497</name>
    <dbReference type="NCBI Taxonomy" id="880073"/>
    <lineage>
        <taxon>Bacteria</taxon>
        <taxon>Pseudomonadati</taxon>
        <taxon>Calditrichota</taxon>
        <taxon>Calditrichia</taxon>
        <taxon>Calditrichales</taxon>
        <taxon>Calditrichaceae</taxon>
        <taxon>Caldithrix</taxon>
    </lineage>
</organism>
<dbReference type="PaxDb" id="880073-Calab_1849"/>
<dbReference type="InterPro" id="IPR003180">
    <property type="entry name" value="MPG"/>
</dbReference>
<reference evidence="6 9" key="2">
    <citation type="submission" date="2016-11" db="EMBL/GenBank/DDBJ databases">
        <title>Genomic analysis of Caldithrix abyssi and proposal of a novel bacterial phylum Caldithrichaeota.</title>
        <authorList>
            <person name="Kublanov I."/>
            <person name="Sigalova O."/>
            <person name="Gavrilov S."/>
            <person name="Lebedinsky A."/>
            <person name="Ivanova N."/>
            <person name="Daum C."/>
            <person name="Reddy T."/>
            <person name="Klenk H.P."/>
            <person name="Goker M."/>
            <person name="Reva O."/>
            <person name="Miroshnichenko M."/>
            <person name="Kyprides N."/>
            <person name="Woyke T."/>
            <person name="Gelfand M."/>
        </authorList>
    </citation>
    <scope>NUCLEOTIDE SEQUENCE [LARGE SCALE GENOMIC DNA]</scope>
    <source>
        <strain evidence="6 9">LF13</strain>
    </source>
</reference>
<name>H1XTI9_CALAY</name>
<keyword evidence="2 5" id="KW-0227">DNA damage</keyword>
<dbReference type="NCBIfam" id="TIGR00567">
    <property type="entry name" value="3mg"/>
    <property type="match status" value="1"/>
</dbReference>
<evidence type="ECO:0000313" key="9">
    <source>
        <dbReference type="Proteomes" id="UP000183868"/>
    </source>
</evidence>
<dbReference type="EC" id="3.2.2.-" evidence="5"/>
<dbReference type="RefSeq" id="WP_006928597.1">
    <property type="nucleotide sequence ID" value="NZ_CM001402.1"/>
</dbReference>
<dbReference type="PANTHER" id="PTHR10429:SF0">
    <property type="entry name" value="DNA-3-METHYLADENINE GLYCOSYLASE"/>
    <property type="match status" value="1"/>
</dbReference>
<dbReference type="GO" id="GO:0006284">
    <property type="term" value="P:base-excision repair"/>
    <property type="evidence" value="ECO:0007669"/>
    <property type="project" value="InterPro"/>
</dbReference>
<evidence type="ECO:0000313" key="6">
    <source>
        <dbReference type="EMBL" id="APF17349.1"/>
    </source>
</evidence>
<dbReference type="InParanoid" id="H1XTI9"/>
<dbReference type="EMBL" id="CM001402">
    <property type="protein sequence ID" value="EHO41464.1"/>
    <property type="molecule type" value="Genomic_DNA"/>
</dbReference>
<evidence type="ECO:0000256" key="4">
    <source>
        <dbReference type="ARBA" id="ARBA00023204"/>
    </source>
</evidence>
<evidence type="ECO:0000313" key="7">
    <source>
        <dbReference type="EMBL" id="EHO41464.1"/>
    </source>
</evidence>
<dbReference type="AlphaFoldDB" id="H1XTI9"/>
<protein>
    <recommendedName>
        <fullName evidence="5">Putative 3-methyladenine DNA glycosylase</fullName>
        <ecNumber evidence="5">3.2.2.-</ecNumber>
    </recommendedName>
</protein>
<accession>H1XTI9</accession>
<evidence type="ECO:0000256" key="5">
    <source>
        <dbReference type="HAMAP-Rule" id="MF_00527"/>
    </source>
</evidence>